<dbReference type="Proteomes" id="UP001396334">
    <property type="component" value="Unassembled WGS sequence"/>
</dbReference>
<organism evidence="1 2">
    <name type="scientific">Hibiscus sabdariffa</name>
    <name type="common">roselle</name>
    <dbReference type="NCBI Taxonomy" id="183260"/>
    <lineage>
        <taxon>Eukaryota</taxon>
        <taxon>Viridiplantae</taxon>
        <taxon>Streptophyta</taxon>
        <taxon>Embryophyta</taxon>
        <taxon>Tracheophyta</taxon>
        <taxon>Spermatophyta</taxon>
        <taxon>Magnoliopsida</taxon>
        <taxon>eudicotyledons</taxon>
        <taxon>Gunneridae</taxon>
        <taxon>Pentapetalae</taxon>
        <taxon>rosids</taxon>
        <taxon>malvids</taxon>
        <taxon>Malvales</taxon>
        <taxon>Malvaceae</taxon>
        <taxon>Malvoideae</taxon>
        <taxon>Hibiscus</taxon>
    </lineage>
</organism>
<gene>
    <name evidence="1" type="ORF">V6N11_068074</name>
</gene>
<sequence>MNMTNVQVRNMKKSVMSLVEERKGDQAIDVTVSALTEEKGNGVVVVSKEGIGNYGAGQAQCSCCEEVEELKTKLESEGEAVAF</sequence>
<reference evidence="1 2" key="1">
    <citation type="journal article" date="2024" name="G3 (Bethesda)">
        <title>Genome assembly of Hibiscus sabdariffa L. provides insights into metabolisms of medicinal natural products.</title>
        <authorList>
            <person name="Kim T."/>
        </authorList>
    </citation>
    <scope>NUCLEOTIDE SEQUENCE [LARGE SCALE GENOMIC DNA]</scope>
    <source>
        <strain evidence="1">TK-2024</strain>
        <tissue evidence="1">Old leaves</tissue>
    </source>
</reference>
<proteinExistence type="predicted"/>
<evidence type="ECO:0000313" key="2">
    <source>
        <dbReference type="Proteomes" id="UP001396334"/>
    </source>
</evidence>
<evidence type="ECO:0000313" key="1">
    <source>
        <dbReference type="EMBL" id="KAK9028267.1"/>
    </source>
</evidence>
<accession>A0ABR2STM4</accession>
<dbReference type="EMBL" id="JBBPBN010000012">
    <property type="protein sequence ID" value="KAK9028267.1"/>
    <property type="molecule type" value="Genomic_DNA"/>
</dbReference>
<keyword evidence="2" id="KW-1185">Reference proteome</keyword>
<name>A0ABR2STM4_9ROSI</name>
<protein>
    <submittedName>
        <fullName evidence="1">Uncharacterized protein</fullName>
    </submittedName>
</protein>
<comment type="caution">
    <text evidence="1">The sequence shown here is derived from an EMBL/GenBank/DDBJ whole genome shotgun (WGS) entry which is preliminary data.</text>
</comment>